<dbReference type="SUPFAM" id="SSF52794">
    <property type="entry name" value="PTS system IIB component-like"/>
    <property type="match status" value="1"/>
</dbReference>
<dbReference type="Pfam" id="PF08279">
    <property type="entry name" value="HTH_11"/>
    <property type="match status" value="1"/>
</dbReference>
<keyword evidence="2" id="KW-0677">Repeat</keyword>
<feature type="domain" description="PRD" evidence="9">
    <location>
        <begin position="176"/>
        <end position="279"/>
    </location>
</feature>
<sequence>MLGERLTTLLSLISQDEYKTVDEFAQKMSLSTKTVRGLLQELNEQLQTHGAEVLHERGKGYRLKVQDLDKFQTIFLKADSNIPQDSRGRVRFLIEYFLKDDCYTKVETLCEKLYVSRKTLTSDLRQAEDFFNRFQLTLERKPHYGMRLVGDEFHKRQCLSEYLQERNPGMEHTALEENAQEYELAQMLVELLEQENYHITDVGLNSLVVHVAVAIQRIRSGQYIQMTEEENQTWSAGESYELAQKCAKCITELAGVPYPEQEVRYLAIHLASKQTSQNFVIDSDVQDAVTEMLEEIYQIFQMDFRDDLELILSLSTHLVPLIIRIKYGMRLKNPLLKEIRQRYSLAYTIAVQASAVLERRYRCILDSNEVAYLALTIQLSLERKRSHIEKKNVLLVCASGAGTARLMAYKMQKQFGDRIDQIAICDQRSIGRQDFSKIDYVFTMVPIQEPVPVPICEVKQLLDEKRSGAIKGFLREEAHDILQYYPQPLFFPELEAQTKEEALQKLVFQVEKLHPLPTGFYEAVCKREKMAHTCMGNRVAMPHPCQVLTEDTFVSVAVLKAPIQWDEQHEVQAIFLVSVSRQKNKKLQDFYATTARLLLDEQRIGQLIQKRSYQTLAECLEAVDNERTE</sequence>
<evidence type="ECO:0000256" key="3">
    <source>
        <dbReference type="ARBA" id="ARBA00023015"/>
    </source>
</evidence>
<dbReference type="PANTHER" id="PTHR30185:SF13">
    <property type="entry name" value="LICABCH OPERON REGULATOR-RELATED"/>
    <property type="match status" value="1"/>
</dbReference>
<proteinExistence type="predicted"/>
<dbReference type="EMBL" id="NMTS02000032">
    <property type="protein sequence ID" value="PLK29706.1"/>
    <property type="molecule type" value="Genomic_DNA"/>
</dbReference>
<evidence type="ECO:0000256" key="5">
    <source>
        <dbReference type="ARBA" id="ARBA00023163"/>
    </source>
</evidence>
<dbReference type="PROSITE" id="PS51094">
    <property type="entry name" value="PTS_EIIA_TYPE_2"/>
    <property type="match status" value="1"/>
</dbReference>
<feature type="domain" description="PTS EIIA type-2" evidence="7">
    <location>
        <begin position="483"/>
        <end position="623"/>
    </location>
</feature>
<feature type="domain" description="HTH deoR-type" evidence="6">
    <location>
        <begin position="2"/>
        <end position="54"/>
    </location>
</feature>
<dbReference type="Gene3D" id="3.40.930.10">
    <property type="entry name" value="Mannitol-specific EII, Chain A"/>
    <property type="match status" value="1"/>
</dbReference>
<comment type="caution">
    <text evidence="10">The sequence shown here is derived from an EMBL/GenBank/DDBJ whole genome shotgun (WGS) entry which is preliminary data.</text>
</comment>
<evidence type="ECO:0000256" key="1">
    <source>
        <dbReference type="ARBA" id="ARBA00022679"/>
    </source>
</evidence>
<name>A0A2J4JPB8_9FIRM</name>
<keyword evidence="3" id="KW-0805">Transcription regulation</keyword>
<dbReference type="InterPro" id="IPR001034">
    <property type="entry name" value="DeoR_HTH"/>
</dbReference>
<dbReference type="InterPro" id="IPR013196">
    <property type="entry name" value="HTH_11"/>
</dbReference>
<dbReference type="InterPro" id="IPR036634">
    <property type="entry name" value="PRD_sf"/>
</dbReference>
<feature type="domain" description="PRD" evidence="9">
    <location>
        <begin position="280"/>
        <end position="387"/>
    </location>
</feature>
<evidence type="ECO:0000313" key="11">
    <source>
        <dbReference type="Proteomes" id="UP000221015"/>
    </source>
</evidence>
<dbReference type="Gene3D" id="3.40.50.2300">
    <property type="match status" value="1"/>
</dbReference>
<dbReference type="SUPFAM" id="SSF46785">
    <property type="entry name" value="Winged helix' DNA-binding domain"/>
    <property type="match status" value="1"/>
</dbReference>
<evidence type="ECO:0000256" key="4">
    <source>
        <dbReference type="ARBA" id="ARBA00023159"/>
    </source>
</evidence>
<dbReference type="Pfam" id="PF00874">
    <property type="entry name" value="PRD"/>
    <property type="match status" value="2"/>
</dbReference>
<dbReference type="GO" id="GO:0003700">
    <property type="term" value="F:DNA-binding transcription factor activity"/>
    <property type="evidence" value="ECO:0007669"/>
    <property type="project" value="InterPro"/>
</dbReference>
<dbReference type="InterPro" id="IPR036095">
    <property type="entry name" value="PTS_EIIB-like_sf"/>
</dbReference>
<dbReference type="CDD" id="cd05568">
    <property type="entry name" value="PTS_IIB_bgl_like"/>
    <property type="match status" value="1"/>
</dbReference>
<dbReference type="InterPro" id="IPR011608">
    <property type="entry name" value="PRD"/>
</dbReference>
<dbReference type="GO" id="GO:0008982">
    <property type="term" value="F:protein-N(PI)-phosphohistidine-sugar phosphotransferase activity"/>
    <property type="evidence" value="ECO:0007669"/>
    <property type="project" value="InterPro"/>
</dbReference>
<reference evidence="10 11" key="1">
    <citation type="journal article" date="2017" name="Front. Microbiol.">
        <title>New Insights into the Diversity of the Genus Faecalibacterium.</title>
        <authorList>
            <person name="Benevides L."/>
            <person name="Burman S."/>
            <person name="Martin R."/>
            <person name="Robert V."/>
            <person name="Thomas M."/>
            <person name="Miquel S."/>
            <person name="Chain F."/>
            <person name="Sokol H."/>
            <person name="Bermudez-Humaran L.G."/>
            <person name="Morrison M."/>
            <person name="Langella P."/>
            <person name="Azevedo V.A."/>
            <person name="Chatel J.M."/>
            <person name="Soares S."/>
        </authorList>
    </citation>
    <scope>NUCLEOTIDE SEQUENCE [LARGE SCALE GENOMIC DNA]</scope>
    <source>
        <strain evidence="10 11">CNCM I 4542</strain>
    </source>
</reference>
<organism evidence="10 11">
    <name type="scientific">Faecalibacterium prausnitzii</name>
    <dbReference type="NCBI Taxonomy" id="853"/>
    <lineage>
        <taxon>Bacteria</taxon>
        <taxon>Bacillati</taxon>
        <taxon>Bacillota</taxon>
        <taxon>Clostridia</taxon>
        <taxon>Eubacteriales</taxon>
        <taxon>Oscillospiraceae</taxon>
        <taxon>Faecalibacterium</taxon>
    </lineage>
</organism>
<dbReference type="SUPFAM" id="SSF63520">
    <property type="entry name" value="PTS-regulatory domain, PRD"/>
    <property type="match status" value="2"/>
</dbReference>
<gene>
    <name evidence="10" type="ORF">CGS50_006975</name>
</gene>
<dbReference type="InterPro" id="IPR007737">
    <property type="entry name" value="Mga_HTH"/>
</dbReference>
<dbReference type="Pfam" id="PF05043">
    <property type="entry name" value="Mga"/>
    <property type="match status" value="1"/>
</dbReference>
<accession>A0A2J4JPB8</accession>
<dbReference type="Pfam" id="PF00359">
    <property type="entry name" value="PTS_EIIA_2"/>
    <property type="match status" value="1"/>
</dbReference>
<dbReference type="Gene3D" id="1.10.10.10">
    <property type="entry name" value="Winged helix-like DNA-binding domain superfamily/Winged helix DNA-binding domain"/>
    <property type="match status" value="1"/>
</dbReference>
<protein>
    <submittedName>
        <fullName evidence="10">PRD domain-containing protein</fullName>
    </submittedName>
</protein>
<dbReference type="RefSeq" id="WP_097781283.1">
    <property type="nucleotide sequence ID" value="NZ_NMTS02000032.1"/>
</dbReference>
<evidence type="ECO:0000259" key="8">
    <source>
        <dbReference type="PROSITE" id="PS51099"/>
    </source>
</evidence>
<keyword evidence="1" id="KW-0808">Transferase</keyword>
<evidence type="ECO:0000256" key="2">
    <source>
        <dbReference type="ARBA" id="ARBA00022737"/>
    </source>
</evidence>
<dbReference type="PANTHER" id="PTHR30185">
    <property type="entry name" value="CRYPTIC BETA-GLUCOSIDE BGL OPERON ANTITERMINATOR"/>
    <property type="match status" value="1"/>
</dbReference>
<dbReference type="InterPro" id="IPR050661">
    <property type="entry name" value="BglG_antiterminators"/>
</dbReference>
<dbReference type="Proteomes" id="UP000221015">
    <property type="component" value="Unassembled WGS sequence"/>
</dbReference>
<evidence type="ECO:0000259" key="6">
    <source>
        <dbReference type="PROSITE" id="PS51000"/>
    </source>
</evidence>
<dbReference type="PROSITE" id="PS51372">
    <property type="entry name" value="PRD_2"/>
    <property type="match status" value="2"/>
</dbReference>
<dbReference type="GO" id="GO:0009401">
    <property type="term" value="P:phosphoenolpyruvate-dependent sugar phosphotransferase system"/>
    <property type="evidence" value="ECO:0007669"/>
    <property type="project" value="InterPro"/>
</dbReference>
<dbReference type="SUPFAM" id="SSF55804">
    <property type="entry name" value="Phoshotransferase/anion transport protein"/>
    <property type="match status" value="1"/>
</dbReference>
<dbReference type="InterPro" id="IPR036388">
    <property type="entry name" value="WH-like_DNA-bd_sf"/>
</dbReference>
<dbReference type="InterPro" id="IPR002178">
    <property type="entry name" value="PTS_EIIA_type-2_dom"/>
</dbReference>
<dbReference type="PROSITE" id="PS51000">
    <property type="entry name" value="HTH_DEOR_2"/>
    <property type="match status" value="1"/>
</dbReference>
<dbReference type="PROSITE" id="PS51099">
    <property type="entry name" value="PTS_EIIB_TYPE_2"/>
    <property type="match status" value="1"/>
</dbReference>
<dbReference type="InterPro" id="IPR036390">
    <property type="entry name" value="WH_DNA-bd_sf"/>
</dbReference>
<dbReference type="InterPro" id="IPR013011">
    <property type="entry name" value="PTS_EIIB_2"/>
</dbReference>
<feature type="domain" description="PTS EIIB type-2" evidence="8">
    <location>
        <begin position="391"/>
        <end position="482"/>
    </location>
</feature>
<evidence type="ECO:0000259" key="7">
    <source>
        <dbReference type="PROSITE" id="PS51094"/>
    </source>
</evidence>
<dbReference type="InterPro" id="IPR016152">
    <property type="entry name" value="PTrfase/Anion_transptr"/>
</dbReference>
<keyword evidence="4" id="KW-0010">Activator</keyword>
<evidence type="ECO:0000259" key="9">
    <source>
        <dbReference type="PROSITE" id="PS51372"/>
    </source>
</evidence>
<dbReference type="Gene3D" id="1.10.1790.10">
    <property type="entry name" value="PRD domain"/>
    <property type="match status" value="2"/>
</dbReference>
<keyword evidence="5" id="KW-0804">Transcription</keyword>
<dbReference type="AlphaFoldDB" id="A0A2J4JPB8"/>
<evidence type="ECO:0000313" key="10">
    <source>
        <dbReference type="EMBL" id="PLK29706.1"/>
    </source>
</evidence>